<keyword evidence="1" id="KW-0472">Membrane</keyword>
<protein>
    <submittedName>
        <fullName evidence="3">Uncharacterized protein</fullName>
    </submittedName>
</protein>
<gene>
    <name evidence="3" type="ORF">SCF082_LOCUS6593</name>
</gene>
<evidence type="ECO:0000313" key="4">
    <source>
        <dbReference type="Proteomes" id="UP001642464"/>
    </source>
</evidence>
<feature type="transmembrane region" description="Helical" evidence="1">
    <location>
        <begin position="143"/>
        <end position="164"/>
    </location>
</feature>
<accession>A0ABP0IDH6</accession>
<feature type="chain" id="PRO_5045863360" evidence="2">
    <location>
        <begin position="18"/>
        <end position="169"/>
    </location>
</feature>
<feature type="signal peptide" evidence="2">
    <location>
        <begin position="1"/>
        <end position="17"/>
    </location>
</feature>
<evidence type="ECO:0000256" key="2">
    <source>
        <dbReference type="SAM" id="SignalP"/>
    </source>
</evidence>
<reference evidence="3 4" key="1">
    <citation type="submission" date="2024-02" db="EMBL/GenBank/DDBJ databases">
        <authorList>
            <person name="Chen Y."/>
            <person name="Shah S."/>
            <person name="Dougan E. K."/>
            <person name="Thang M."/>
            <person name="Chan C."/>
        </authorList>
    </citation>
    <scope>NUCLEOTIDE SEQUENCE [LARGE SCALE GENOMIC DNA]</scope>
</reference>
<evidence type="ECO:0000313" key="3">
    <source>
        <dbReference type="EMBL" id="CAK9000647.1"/>
    </source>
</evidence>
<evidence type="ECO:0000256" key="1">
    <source>
        <dbReference type="SAM" id="Phobius"/>
    </source>
</evidence>
<organism evidence="3 4">
    <name type="scientific">Durusdinium trenchii</name>
    <dbReference type="NCBI Taxonomy" id="1381693"/>
    <lineage>
        <taxon>Eukaryota</taxon>
        <taxon>Sar</taxon>
        <taxon>Alveolata</taxon>
        <taxon>Dinophyceae</taxon>
        <taxon>Suessiales</taxon>
        <taxon>Symbiodiniaceae</taxon>
        <taxon>Durusdinium</taxon>
    </lineage>
</organism>
<keyword evidence="4" id="KW-1185">Reference proteome</keyword>
<keyword evidence="1" id="KW-1133">Transmembrane helix</keyword>
<dbReference type="EMBL" id="CAXAMM010003614">
    <property type="protein sequence ID" value="CAK9000647.1"/>
    <property type="molecule type" value="Genomic_DNA"/>
</dbReference>
<dbReference type="Proteomes" id="UP001642464">
    <property type="component" value="Unassembled WGS sequence"/>
</dbReference>
<proteinExistence type="predicted"/>
<sequence length="169" mass="18371">MVLVSFVILLLASPVLSFRADSQERVVNLTHTKESHKQTLLGVNGVLADAINGANALYRVALTAAVIPITGYAMMHDGECPPSVSIINVDGGFDYGLGCKFPDVCHCPKHPFNQCATASRFSDPDIRTKAFISTFGYCRTGTWVYVCSAIIILLLIGSIIYYVAKRRAQ</sequence>
<keyword evidence="2" id="KW-0732">Signal</keyword>
<name>A0ABP0IDH6_9DINO</name>
<comment type="caution">
    <text evidence="3">The sequence shown here is derived from an EMBL/GenBank/DDBJ whole genome shotgun (WGS) entry which is preliminary data.</text>
</comment>
<keyword evidence="1" id="KW-0812">Transmembrane</keyword>